<name>A0ABZ0RUV3_9BACT</name>
<proteinExistence type="predicted"/>
<accession>A0ABZ0RUV3</accession>
<dbReference type="Gene3D" id="3.40.50.1820">
    <property type="entry name" value="alpha/beta hydrolase"/>
    <property type="match status" value="1"/>
</dbReference>
<evidence type="ECO:0000313" key="5">
    <source>
        <dbReference type="Proteomes" id="UP001324993"/>
    </source>
</evidence>
<dbReference type="Pfam" id="PF20434">
    <property type="entry name" value="BD-FAE"/>
    <property type="match status" value="1"/>
</dbReference>
<dbReference type="InterPro" id="IPR029058">
    <property type="entry name" value="AB_hydrolase_fold"/>
</dbReference>
<dbReference type="InterPro" id="IPR050300">
    <property type="entry name" value="GDXG_lipolytic_enzyme"/>
</dbReference>
<sequence length="441" mass="49191">MSRTKKRHVCLSLLYLLISIALHGEHRIEKDINYRPKDLELPADDIRRTQCQLDLSIPENTPDFATIIWLHGGGLAGGKPCFSPVKDESFAQVAVSYRVTRQAPIPACIDDAAAATAWVLDNIEQYGGDPKRVYVAGHSAGGYLAALVGMDSKWLAEYGHSPNDLAGIIPVSGQVSTHFNVKKLLGDKGPKYRIVVDEYAPMHFAAADLPPICLIVGDPDIEFKSRVEENELLAISLKNIGHPFTEYHQQPGRDHGTVQRDADWIIPGFIERAEAWRREGMIQPNKKITGEKEIANILDAYRRFMIRMDEMGANRHFFDPHMSRLTDLLEQTFSIDGVPFVVQGLSTNEEGESILDIVVAMYSGTHYGIRTLRIQGIVQDESIASAIKESALIHSWKLYGQSSGQWVSDKDGDYSLIVNVDKIEKNATPVSFPMWNGPELR</sequence>
<dbReference type="InterPro" id="IPR049492">
    <property type="entry name" value="BD-FAE-like_dom"/>
</dbReference>
<dbReference type="SUPFAM" id="SSF53474">
    <property type="entry name" value="alpha/beta-Hydrolases"/>
    <property type="match status" value="1"/>
</dbReference>
<keyword evidence="1 4" id="KW-0378">Hydrolase</keyword>
<gene>
    <name evidence="4" type="ORF">SH580_03345</name>
</gene>
<feature type="signal peptide" evidence="2">
    <location>
        <begin position="1"/>
        <end position="23"/>
    </location>
</feature>
<evidence type="ECO:0000259" key="3">
    <source>
        <dbReference type="Pfam" id="PF20434"/>
    </source>
</evidence>
<organism evidence="4 5">
    <name type="scientific">Coraliomargarita algicola</name>
    <dbReference type="NCBI Taxonomy" id="3092156"/>
    <lineage>
        <taxon>Bacteria</taxon>
        <taxon>Pseudomonadati</taxon>
        <taxon>Verrucomicrobiota</taxon>
        <taxon>Opitutia</taxon>
        <taxon>Puniceicoccales</taxon>
        <taxon>Coraliomargaritaceae</taxon>
        <taxon>Coraliomargarita</taxon>
    </lineage>
</organism>
<feature type="domain" description="BD-FAE-like" evidence="3">
    <location>
        <begin position="53"/>
        <end position="218"/>
    </location>
</feature>
<keyword evidence="5" id="KW-1185">Reference proteome</keyword>
<dbReference type="EMBL" id="CP138858">
    <property type="protein sequence ID" value="WPJ96739.1"/>
    <property type="molecule type" value="Genomic_DNA"/>
</dbReference>
<dbReference type="Proteomes" id="UP001324993">
    <property type="component" value="Chromosome"/>
</dbReference>
<dbReference type="RefSeq" id="WP_319833596.1">
    <property type="nucleotide sequence ID" value="NZ_CP138858.1"/>
</dbReference>
<dbReference type="PANTHER" id="PTHR48081">
    <property type="entry name" value="AB HYDROLASE SUPERFAMILY PROTEIN C4A8.06C"/>
    <property type="match status" value="1"/>
</dbReference>
<reference evidence="4 5" key="1">
    <citation type="submission" date="2023-11" db="EMBL/GenBank/DDBJ databases">
        <title>Coraliomargarita sp. nov., isolated from marine algae.</title>
        <authorList>
            <person name="Lee J.K."/>
            <person name="Baek J.H."/>
            <person name="Kim J.M."/>
            <person name="Choi D.G."/>
            <person name="Jeon C.O."/>
        </authorList>
    </citation>
    <scope>NUCLEOTIDE SEQUENCE [LARGE SCALE GENOMIC DNA]</scope>
    <source>
        <strain evidence="4 5">J2-16</strain>
    </source>
</reference>
<dbReference type="PANTHER" id="PTHR48081:SF9">
    <property type="entry name" value="CARBOXYLESTERASE"/>
    <property type="match status" value="1"/>
</dbReference>
<evidence type="ECO:0000256" key="2">
    <source>
        <dbReference type="SAM" id="SignalP"/>
    </source>
</evidence>
<evidence type="ECO:0000256" key="1">
    <source>
        <dbReference type="ARBA" id="ARBA00022801"/>
    </source>
</evidence>
<keyword evidence="2" id="KW-0732">Signal</keyword>
<feature type="chain" id="PRO_5046370313" evidence="2">
    <location>
        <begin position="24"/>
        <end position="441"/>
    </location>
</feature>
<protein>
    <submittedName>
        <fullName evidence="4">Alpha/beta hydrolase</fullName>
    </submittedName>
</protein>
<evidence type="ECO:0000313" key="4">
    <source>
        <dbReference type="EMBL" id="WPJ96739.1"/>
    </source>
</evidence>
<dbReference type="GO" id="GO:0016787">
    <property type="term" value="F:hydrolase activity"/>
    <property type="evidence" value="ECO:0007669"/>
    <property type="project" value="UniProtKB-KW"/>
</dbReference>